<dbReference type="Proteomes" id="UP001596108">
    <property type="component" value="Unassembled WGS sequence"/>
</dbReference>
<comment type="caution">
    <text evidence="1">The sequence shown here is derived from an EMBL/GenBank/DDBJ whole genome shotgun (WGS) entry which is preliminary data.</text>
</comment>
<evidence type="ECO:0000313" key="2">
    <source>
        <dbReference type="Proteomes" id="UP001596108"/>
    </source>
</evidence>
<gene>
    <name evidence="1" type="ORF">ACFPQ4_21215</name>
</gene>
<name>A0ABW0R439_9BACL</name>
<evidence type="ECO:0000313" key="1">
    <source>
        <dbReference type="EMBL" id="MFC5531943.1"/>
    </source>
</evidence>
<protein>
    <recommendedName>
        <fullName evidence="3">Mannosyl-glycoprotein endo-beta-N-acetylglucosaminidase</fullName>
    </recommendedName>
</protein>
<sequence length="348" mass="38624">MTKAALLSPSDVGVIRRYVHTKYAPLSGSKRAEIVADAIRRTLRKQLPQLPNELNDRMIDELISRCLVSEQREVQADDVLDVCAELKAHSDESDSRWLEPIVSWANERAPGRWSAEQLESRLTRRRGIANAVAVATPHTQSEAAPVSPLVGRNIKWSIVALLALAIIGAVTTEVFDRGEQSGQMPNVAMNVPNTPAAIEPERDIGLPAALRYTDIDAKAVKQYLKTRDALLADEPYFGAIVASAKDNGIHPLLLLAITGQEQGFVPKSNKNAKRIANNPFNVFHSWQEYNTNIRDSSDIAAGLLAKLADRRPEGVDPFEWFNETYAEDDQWAEGVRKLFEQLSALERL</sequence>
<evidence type="ECO:0008006" key="3">
    <source>
        <dbReference type="Google" id="ProtNLM"/>
    </source>
</evidence>
<organism evidence="1 2">
    <name type="scientific">Cohnella yongneupensis</name>
    <dbReference type="NCBI Taxonomy" id="425006"/>
    <lineage>
        <taxon>Bacteria</taxon>
        <taxon>Bacillati</taxon>
        <taxon>Bacillota</taxon>
        <taxon>Bacilli</taxon>
        <taxon>Bacillales</taxon>
        <taxon>Paenibacillaceae</taxon>
        <taxon>Cohnella</taxon>
    </lineage>
</organism>
<dbReference type="EMBL" id="JBHSNC010000056">
    <property type="protein sequence ID" value="MFC5531943.1"/>
    <property type="molecule type" value="Genomic_DNA"/>
</dbReference>
<reference evidence="2" key="1">
    <citation type="journal article" date="2019" name="Int. J. Syst. Evol. Microbiol.">
        <title>The Global Catalogue of Microorganisms (GCM) 10K type strain sequencing project: providing services to taxonomists for standard genome sequencing and annotation.</title>
        <authorList>
            <consortium name="The Broad Institute Genomics Platform"/>
            <consortium name="The Broad Institute Genome Sequencing Center for Infectious Disease"/>
            <person name="Wu L."/>
            <person name="Ma J."/>
        </authorList>
    </citation>
    <scope>NUCLEOTIDE SEQUENCE [LARGE SCALE GENOMIC DNA]</scope>
    <source>
        <strain evidence="2">CGMCC 1.18578</strain>
    </source>
</reference>
<proteinExistence type="predicted"/>
<dbReference type="RefSeq" id="WP_378113900.1">
    <property type="nucleotide sequence ID" value="NZ_JBHSNC010000056.1"/>
</dbReference>
<accession>A0ABW0R439</accession>
<keyword evidence="2" id="KW-1185">Reference proteome</keyword>